<sequence length="146" mass="16672">MLSEVISNYLPFAIPLIIFVTFIVFILCFIRYIKTNDPIRRKQLFRKGIILICIPIFLLILSIIFSAVFDMKVAPEDTVCEENADCVPVLPECGVCPSNYSAAVNKQFSDKYWQIYQNKCKDNTQICERILSGGSKCENKKCVLTD</sequence>
<evidence type="ECO:0008006" key="4">
    <source>
        <dbReference type="Google" id="ProtNLM"/>
    </source>
</evidence>
<feature type="transmembrane region" description="Helical" evidence="1">
    <location>
        <begin position="44"/>
        <end position="69"/>
    </location>
</feature>
<dbReference type="Proteomes" id="UP000179099">
    <property type="component" value="Unassembled WGS sequence"/>
</dbReference>
<organism evidence="2 3">
    <name type="scientific">Candidatus Portnoybacteria bacterium RBG_19FT_COMBO_36_7</name>
    <dbReference type="NCBI Taxonomy" id="1801992"/>
    <lineage>
        <taxon>Bacteria</taxon>
        <taxon>Candidatus Portnoyibacteriota</taxon>
    </lineage>
</organism>
<evidence type="ECO:0000313" key="2">
    <source>
        <dbReference type="EMBL" id="OGZ33852.1"/>
    </source>
</evidence>
<reference evidence="2 3" key="1">
    <citation type="journal article" date="2016" name="Nat. Commun.">
        <title>Thousands of microbial genomes shed light on interconnected biogeochemical processes in an aquifer system.</title>
        <authorList>
            <person name="Anantharaman K."/>
            <person name="Brown C.T."/>
            <person name="Hug L.A."/>
            <person name="Sharon I."/>
            <person name="Castelle C.J."/>
            <person name="Probst A.J."/>
            <person name="Thomas B.C."/>
            <person name="Singh A."/>
            <person name="Wilkins M.J."/>
            <person name="Karaoz U."/>
            <person name="Brodie E.L."/>
            <person name="Williams K.H."/>
            <person name="Hubbard S.S."/>
            <person name="Banfield J.F."/>
        </authorList>
    </citation>
    <scope>NUCLEOTIDE SEQUENCE [LARGE SCALE GENOMIC DNA]</scope>
</reference>
<keyword evidence="1" id="KW-1133">Transmembrane helix</keyword>
<comment type="caution">
    <text evidence="2">The sequence shown here is derived from an EMBL/GenBank/DDBJ whole genome shotgun (WGS) entry which is preliminary data.</text>
</comment>
<keyword evidence="1" id="KW-0812">Transmembrane</keyword>
<feature type="transmembrane region" description="Helical" evidence="1">
    <location>
        <begin position="12"/>
        <end position="32"/>
    </location>
</feature>
<dbReference type="AlphaFoldDB" id="A0A1G2F7V4"/>
<proteinExistence type="predicted"/>
<gene>
    <name evidence="2" type="ORF">A2Y98_02125</name>
</gene>
<keyword evidence="1" id="KW-0472">Membrane</keyword>
<evidence type="ECO:0000313" key="3">
    <source>
        <dbReference type="Proteomes" id="UP000179099"/>
    </source>
</evidence>
<evidence type="ECO:0000256" key="1">
    <source>
        <dbReference type="SAM" id="Phobius"/>
    </source>
</evidence>
<accession>A0A1G2F7V4</accession>
<name>A0A1G2F7V4_9BACT</name>
<protein>
    <recommendedName>
        <fullName evidence="4">Transmembrane protein</fullName>
    </recommendedName>
</protein>
<dbReference type="EMBL" id="MHMW01000024">
    <property type="protein sequence ID" value="OGZ33852.1"/>
    <property type="molecule type" value="Genomic_DNA"/>
</dbReference>